<organism evidence="1 2">
    <name type="scientific">Candidatus Protofrankia californiensis</name>
    <dbReference type="NCBI Taxonomy" id="1839754"/>
    <lineage>
        <taxon>Bacteria</taxon>
        <taxon>Bacillati</taxon>
        <taxon>Actinomycetota</taxon>
        <taxon>Actinomycetes</taxon>
        <taxon>Frankiales</taxon>
        <taxon>Frankiaceae</taxon>
        <taxon>Protofrankia</taxon>
    </lineage>
</organism>
<protein>
    <submittedName>
        <fullName evidence="1">Uncharacterized protein</fullName>
    </submittedName>
</protein>
<dbReference type="Proteomes" id="UP000199013">
    <property type="component" value="Unassembled WGS sequence"/>
</dbReference>
<accession>A0A1C3NZH5</accession>
<reference evidence="2" key="1">
    <citation type="submission" date="2016-02" db="EMBL/GenBank/DDBJ databases">
        <authorList>
            <person name="Wibberg D."/>
        </authorList>
    </citation>
    <scope>NUCLEOTIDE SEQUENCE [LARGE SCALE GENOMIC DNA]</scope>
</reference>
<keyword evidence="2" id="KW-1185">Reference proteome</keyword>
<proteinExistence type="predicted"/>
<name>A0A1C3NZH5_9ACTN</name>
<gene>
    <name evidence="1" type="ORF">FDG2_3396</name>
</gene>
<evidence type="ECO:0000313" key="2">
    <source>
        <dbReference type="Proteomes" id="UP000199013"/>
    </source>
</evidence>
<dbReference type="EMBL" id="FLUV01001420">
    <property type="protein sequence ID" value="SBW22987.1"/>
    <property type="molecule type" value="Genomic_DNA"/>
</dbReference>
<evidence type="ECO:0000313" key="1">
    <source>
        <dbReference type="EMBL" id="SBW22987.1"/>
    </source>
</evidence>
<sequence>MGVLGAGPISDMKGNLFVDTYLDLLGVAVAS</sequence>
<dbReference type="AlphaFoldDB" id="A0A1C3NZH5"/>